<gene>
    <name evidence="2" type="ORF">ABM34_07085</name>
</gene>
<keyword evidence="3" id="KW-1185">Reference proteome</keyword>
<reference evidence="3" key="1">
    <citation type="submission" date="2015-07" db="EMBL/GenBank/DDBJ databases">
        <title>Lactobacillus ginsenosidimutans/EMML 3141/ whole genome sequencing.</title>
        <authorList>
            <person name="Kim M.K."/>
            <person name="Im W.-T."/>
            <person name="Srinivasan S."/>
            <person name="Lee J.-J."/>
        </authorList>
    </citation>
    <scope>NUCLEOTIDE SEQUENCE [LARGE SCALE GENOMIC DNA]</scope>
    <source>
        <strain evidence="3">EMML 3041</strain>
    </source>
</reference>
<organism evidence="2 3">
    <name type="scientific">Companilactobacillus ginsenosidimutans</name>
    <dbReference type="NCBI Taxonomy" id="1007676"/>
    <lineage>
        <taxon>Bacteria</taxon>
        <taxon>Bacillati</taxon>
        <taxon>Bacillota</taxon>
        <taxon>Bacilli</taxon>
        <taxon>Lactobacillales</taxon>
        <taxon>Lactobacillaceae</taxon>
        <taxon>Companilactobacillus</taxon>
    </lineage>
</organism>
<keyword evidence="1" id="KW-1133">Transmembrane helix</keyword>
<evidence type="ECO:0000256" key="1">
    <source>
        <dbReference type="SAM" id="Phobius"/>
    </source>
</evidence>
<keyword evidence="1" id="KW-0472">Membrane</keyword>
<name>A0A0H4QJU8_9LACO</name>
<feature type="transmembrane region" description="Helical" evidence="1">
    <location>
        <begin position="12"/>
        <end position="28"/>
    </location>
</feature>
<dbReference type="AlphaFoldDB" id="A0A0H4QJU8"/>
<sequence length="61" mass="6629">MTTQVITSLIKLALAAIFVAITLLFFVIQSRYTLPLAAIFAVVFAVYATGRIARKGLLKLS</sequence>
<dbReference type="PATRIC" id="fig|1007676.4.peg.1421"/>
<keyword evidence="1" id="KW-0812">Transmembrane</keyword>
<accession>A0A0H4QJU8</accession>
<evidence type="ECO:0000313" key="2">
    <source>
        <dbReference type="EMBL" id="AKP67326.1"/>
    </source>
</evidence>
<dbReference type="RefSeq" id="WP_048704570.1">
    <property type="nucleotide sequence ID" value="NZ_CP012034.1"/>
</dbReference>
<protein>
    <submittedName>
        <fullName evidence="2">Uncharacterized protein</fullName>
    </submittedName>
</protein>
<evidence type="ECO:0000313" key="3">
    <source>
        <dbReference type="Proteomes" id="UP000036106"/>
    </source>
</evidence>
<proteinExistence type="predicted"/>
<dbReference type="Proteomes" id="UP000036106">
    <property type="component" value="Chromosome"/>
</dbReference>
<dbReference type="KEGG" id="lgn:ABM34_07085"/>
<dbReference type="EMBL" id="CP012034">
    <property type="protein sequence ID" value="AKP67326.1"/>
    <property type="molecule type" value="Genomic_DNA"/>
</dbReference>
<feature type="transmembrane region" description="Helical" evidence="1">
    <location>
        <begin position="34"/>
        <end position="53"/>
    </location>
</feature>